<evidence type="ECO:0000313" key="1">
    <source>
        <dbReference type="EMBL" id="KKL25200.1"/>
    </source>
</evidence>
<sequence>MKALYDLHIDDRRKQLRKMETFRDILEGIDYDAFYWITSSGFSSITLTIRPTKGTFSEDESRTLRHLLDQSLKFPDPWGKKHYSFEETNNWTKCLTIEGIAVRLNIEDVALLPNCRLIKKQVTHTEYEIKCNGKEDNDEG</sequence>
<organism evidence="1">
    <name type="scientific">marine sediment metagenome</name>
    <dbReference type="NCBI Taxonomy" id="412755"/>
    <lineage>
        <taxon>unclassified sequences</taxon>
        <taxon>metagenomes</taxon>
        <taxon>ecological metagenomes</taxon>
    </lineage>
</organism>
<dbReference type="AlphaFoldDB" id="A0A0F9BTJ7"/>
<gene>
    <name evidence="1" type="ORF">LCGC14_2407720</name>
</gene>
<name>A0A0F9BTJ7_9ZZZZ</name>
<proteinExistence type="predicted"/>
<comment type="caution">
    <text evidence="1">The sequence shown here is derived from an EMBL/GenBank/DDBJ whole genome shotgun (WGS) entry which is preliminary data.</text>
</comment>
<protein>
    <submittedName>
        <fullName evidence="1">Uncharacterized protein</fullName>
    </submittedName>
</protein>
<accession>A0A0F9BTJ7</accession>
<reference evidence="1" key="1">
    <citation type="journal article" date="2015" name="Nature">
        <title>Complex archaea that bridge the gap between prokaryotes and eukaryotes.</title>
        <authorList>
            <person name="Spang A."/>
            <person name="Saw J.H."/>
            <person name="Jorgensen S.L."/>
            <person name="Zaremba-Niedzwiedzka K."/>
            <person name="Martijn J."/>
            <person name="Lind A.E."/>
            <person name="van Eijk R."/>
            <person name="Schleper C."/>
            <person name="Guy L."/>
            <person name="Ettema T.J."/>
        </authorList>
    </citation>
    <scope>NUCLEOTIDE SEQUENCE</scope>
</reference>
<dbReference type="EMBL" id="LAZR01036304">
    <property type="protein sequence ID" value="KKL25200.1"/>
    <property type="molecule type" value="Genomic_DNA"/>
</dbReference>